<name>A0A8H4EFP1_9EURO</name>
<sequence length="167" mass="18365">MSCQPAITTVSVGQSARYTIHQKLSACANNGFKAAELFYDDLEALASSHSRLTQPTRDELLSAARQIRAGASATASPTASSLPDRRHNLRSDSLRTPVADSQKSRFIGPTVATVPVRVRHDWGASIRDFARQLQDQATDMIMRELGNEAGGIHDYLRENKLLWKLST</sequence>
<feature type="compositionally biased region" description="Low complexity" evidence="1">
    <location>
        <begin position="71"/>
        <end position="81"/>
    </location>
</feature>
<comment type="caution">
    <text evidence="2">The sequence shown here is derived from an EMBL/GenBank/DDBJ whole genome shotgun (WGS) entry which is preliminary data.</text>
</comment>
<keyword evidence="3" id="KW-1185">Reference proteome</keyword>
<dbReference type="AlphaFoldDB" id="A0A8H4EFP1"/>
<dbReference type="OrthoDB" id="5360893at2759"/>
<gene>
    <name evidence="2" type="ORF">CNMCM6805_000140</name>
</gene>
<evidence type="ECO:0000313" key="3">
    <source>
        <dbReference type="Proteomes" id="UP000653565"/>
    </source>
</evidence>
<dbReference type="EMBL" id="JAAAPX010000103">
    <property type="protein sequence ID" value="KAF4231446.1"/>
    <property type="molecule type" value="Genomic_DNA"/>
</dbReference>
<organism evidence="2 3">
    <name type="scientific">Aspergillus fumigatiaffinis</name>
    <dbReference type="NCBI Taxonomy" id="340414"/>
    <lineage>
        <taxon>Eukaryota</taxon>
        <taxon>Fungi</taxon>
        <taxon>Dikarya</taxon>
        <taxon>Ascomycota</taxon>
        <taxon>Pezizomycotina</taxon>
        <taxon>Eurotiomycetes</taxon>
        <taxon>Eurotiomycetidae</taxon>
        <taxon>Eurotiales</taxon>
        <taxon>Aspergillaceae</taxon>
        <taxon>Aspergillus</taxon>
        <taxon>Aspergillus subgen. Fumigati</taxon>
    </lineage>
</organism>
<dbReference type="SUPFAM" id="SSF52777">
    <property type="entry name" value="CoA-dependent acyltransferases"/>
    <property type="match status" value="1"/>
</dbReference>
<proteinExistence type="predicted"/>
<protein>
    <submittedName>
        <fullName evidence="2">Uncharacterized protein</fullName>
    </submittedName>
</protein>
<dbReference type="Proteomes" id="UP000653565">
    <property type="component" value="Unassembled WGS sequence"/>
</dbReference>
<feature type="region of interest" description="Disordered" evidence="1">
    <location>
        <begin position="71"/>
        <end position="95"/>
    </location>
</feature>
<reference evidence="2" key="1">
    <citation type="journal article" date="2020" name="bioRxiv">
        <title>Genomic and phenotypic heterogeneity of clinical isolates of the human pathogens Aspergillus fumigatus, Aspergillus lentulus and Aspergillus fumigatiaffinis.</title>
        <authorList>
            <person name="dos Santos R.A.C."/>
            <person name="Steenwyk J.L."/>
            <person name="Rivero-Menendez O."/>
            <person name="Mead M.E."/>
            <person name="Silva L.P."/>
            <person name="Bastos R.W."/>
            <person name="Alastruey-Izquierdo A."/>
            <person name="Goldman G.H."/>
            <person name="Rokas A."/>
        </authorList>
    </citation>
    <scope>NUCLEOTIDE SEQUENCE</scope>
    <source>
        <strain evidence="2">CNM-CM6805</strain>
    </source>
</reference>
<accession>A0A8H4EFP1</accession>
<evidence type="ECO:0000313" key="2">
    <source>
        <dbReference type="EMBL" id="KAF4231446.1"/>
    </source>
</evidence>
<reference evidence="2" key="2">
    <citation type="submission" date="2020-04" db="EMBL/GenBank/DDBJ databases">
        <authorList>
            <person name="Santos R.A.C."/>
            <person name="Steenwyk J.L."/>
            <person name="Rivero-Menendez O."/>
            <person name="Mead M.E."/>
            <person name="Silva L.P."/>
            <person name="Bastos R.W."/>
            <person name="Alastruey-Izquierdo A."/>
            <person name="Goldman G.H."/>
            <person name="Rokas A."/>
        </authorList>
    </citation>
    <scope>NUCLEOTIDE SEQUENCE</scope>
    <source>
        <strain evidence="2">CNM-CM6805</strain>
    </source>
</reference>
<feature type="compositionally biased region" description="Basic and acidic residues" evidence="1">
    <location>
        <begin position="83"/>
        <end position="93"/>
    </location>
</feature>
<evidence type="ECO:0000256" key="1">
    <source>
        <dbReference type="SAM" id="MobiDB-lite"/>
    </source>
</evidence>
<dbReference type="Gene3D" id="3.30.559.30">
    <property type="entry name" value="Nonribosomal peptide synthetase, condensation domain"/>
    <property type="match status" value="1"/>
</dbReference>